<evidence type="ECO:0000313" key="1">
    <source>
        <dbReference type="EMBL" id="CAK8673844.1"/>
    </source>
</evidence>
<keyword evidence="2" id="KW-1185">Reference proteome</keyword>
<sequence>MSQIKTLICLDLTANVRTSRKLRHQCVTYHKWNAEQQDIDLLDFAASSPTPTPTDFRCPEWPGYGLIACEPALGISAQFRRNGE</sequence>
<dbReference type="Proteomes" id="UP001642483">
    <property type="component" value="Unassembled WGS sequence"/>
</dbReference>
<reference evidence="1 2" key="1">
    <citation type="submission" date="2024-02" db="EMBL/GenBank/DDBJ databases">
        <authorList>
            <person name="Daric V."/>
            <person name="Darras S."/>
        </authorList>
    </citation>
    <scope>NUCLEOTIDE SEQUENCE [LARGE SCALE GENOMIC DNA]</scope>
</reference>
<name>A0ABP0F2A4_CLALP</name>
<comment type="caution">
    <text evidence="1">The sequence shown here is derived from an EMBL/GenBank/DDBJ whole genome shotgun (WGS) entry which is preliminary data.</text>
</comment>
<accession>A0ABP0F2A4</accession>
<gene>
    <name evidence="1" type="ORF">CVLEPA_LOCUS3591</name>
</gene>
<dbReference type="EMBL" id="CAWYQH010000002">
    <property type="protein sequence ID" value="CAK8673844.1"/>
    <property type="molecule type" value="Genomic_DNA"/>
</dbReference>
<organism evidence="1 2">
    <name type="scientific">Clavelina lepadiformis</name>
    <name type="common">Light-bulb sea squirt</name>
    <name type="synonym">Ascidia lepadiformis</name>
    <dbReference type="NCBI Taxonomy" id="159417"/>
    <lineage>
        <taxon>Eukaryota</taxon>
        <taxon>Metazoa</taxon>
        <taxon>Chordata</taxon>
        <taxon>Tunicata</taxon>
        <taxon>Ascidiacea</taxon>
        <taxon>Aplousobranchia</taxon>
        <taxon>Clavelinidae</taxon>
        <taxon>Clavelina</taxon>
    </lineage>
</organism>
<proteinExistence type="predicted"/>
<protein>
    <submittedName>
        <fullName evidence="1">Uncharacterized protein</fullName>
    </submittedName>
</protein>
<evidence type="ECO:0000313" key="2">
    <source>
        <dbReference type="Proteomes" id="UP001642483"/>
    </source>
</evidence>